<reference evidence="2" key="1">
    <citation type="submission" date="2023-03" db="EMBL/GenBank/DDBJ databases">
        <title>Massive genome expansion in bonnet fungi (Mycena s.s.) driven by repeated elements and novel gene families across ecological guilds.</title>
        <authorList>
            <consortium name="Lawrence Berkeley National Laboratory"/>
            <person name="Harder C.B."/>
            <person name="Miyauchi S."/>
            <person name="Viragh M."/>
            <person name="Kuo A."/>
            <person name="Thoen E."/>
            <person name="Andreopoulos B."/>
            <person name="Lu D."/>
            <person name="Skrede I."/>
            <person name="Drula E."/>
            <person name="Henrissat B."/>
            <person name="Morin E."/>
            <person name="Kohler A."/>
            <person name="Barry K."/>
            <person name="LaButti K."/>
            <person name="Morin E."/>
            <person name="Salamov A."/>
            <person name="Lipzen A."/>
            <person name="Mereny Z."/>
            <person name="Hegedus B."/>
            <person name="Baldrian P."/>
            <person name="Stursova M."/>
            <person name="Weitz H."/>
            <person name="Taylor A."/>
            <person name="Grigoriev I.V."/>
            <person name="Nagy L.G."/>
            <person name="Martin F."/>
            <person name="Kauserud H."/>
        </authorList>
    </citation>
    <scope>NUCLEOTIDE SEQUENCE</scope>
    <source>
        <strain evidence="2">CBHHK002</strain>
    </source>
</reference>
<name>A0AAD6Z6D8_9AGAR</name>
<protein>
    <recommendedName>
        <fullName evidence="4">F-box domain-containing protein</fullName>
    </recommendedName>
</protein>
<gene>
    <name evidence="2" type="ORF">DFH08DRAFT_974963</name>
</gene>
<dbReference type="Proteomes" id="UP001218218">
    <property type="component" value="Unassembled WGS sequence"/>
</dbReference>
<organism evidence="2 3">
    <name type="scientific">Mycena albidolilacea</name>
    <dbReference type="NCBI Taxonomy" id="1033008"/>
    <lineage>
        <taxon>Eukaryota</taxon>
        <taxon>Fungi</taxon>
        <taxon>Dikarya</taxon>
        <taxon>Basidiomycota</taxon>
        <taxon>Agaricomycotina</taxon>
        <taxon>Agaricomycetes</taxon>
        <taxon>Agaricomycetidae</taxon>
        <taxon>Agaricales</taxon>
        <taxon>Marasmiineae</taxon>
        <taxon>Mycenaceae</taxon>
        <taxon>Mycena</taxon>
    </lineage>
</organism>
<dbReference type="AlphaFoldDB" id="A0AAD6Z6D8"/>
<accession>A0AAD6Z6D8</accession>
<feature type="region of interest" description="Disordered" evidence="1">
    <location>
        <begin position="354"/>
        <end position="377"/>
    </location>
</feature>
<keyword evidence="3" id="KW-1185">Reference proteome</keyword>
<evidence type="ECO:0000313" key="2">
    <source>
        <dbReference type="EMBL" id="KAJ7309226.1"/>
    </source>
</evidence>
<evidence type="ECO:0008006" key="4">
    <source>
        <dbReference type="Google" id="ProtNLM"/>
    </source>
</evidence>
<comment type="caution">
    <text evidence="2">The sequence shown here is derived from an EMBL/GenBank/DDBJ whole genome shotgun (WGS) entry which is preliminary data.</text>
</comment>
<evidence type="ECO:0000313" key="3">
    <source>
        <dbReference type="Proteomes" id="UP001218218"/>
    </source>
</evidence>
<proteinExistence type="predicted"/>
<evidence type="ECO:0000256" key="1">
    <source>
        <dbReference type="SAM" id="MobiDB-lite"/>
    </source>
</evidence>
<dbReference type="EMBL" id="JARIHO010000083">
    <property type="protein sequence ID" value="KAJ7309226.1"/>
    <property type="molecule type" value="Genomic_DNA"/>
</dbReference>
<sequence length="530" mass="57605">MPRCLTGAHAPSRTNLSNATRLFGTSLISIPINAPLGPQSLIRGHQPPPSLQSPPLLPLVFGSTTRSRSPVFCTPQIPAPSAPVFGPPSLTLADFGPRPSFAVALPNVQLPKHANDEYGTVASWALDSLMSRLPQSLPVPSAVAILAAYTQPGSAPLPLPISIPVLIVPQTRPSPRAPVHLGQSHLHASVFAASHPLSPSARVAQLRAETRLRATDQHHLRVALCGATQPLDTSLTAIHSAQPLVPLAATAHAVTVTCQEVPRSAHATLRRALTPSPAPPLQRNDTIYDTFRLRLPTPAPRSAICAAVDAIPRILSIYIRTPTRTASRGTNLCSPIQLRRADEPRTSRAVPRLRRIPCAEKSGNSVSDDPSNEPPLDSEVPLIRDIISDSQSRIGLLDVHFEALQAQIRNLETTLAQFVHRREETIELVRQHQSIVSPVRRMPAEVIYDILALTWEAYRDTANGPPWYLGHIYQFWRHSVLSYPNLWSSITIPSFKSSEGSHVLASIDAQLEGSADVPVDLYWPSEVDPR</sequence>